<dbReference type="PROSITE" id="PS51257">
    <property type="entry name" value="PROKAR_LIPOPROTEIN"/>
    <property type="match status" value="1"/>
</dbReference>
<dbReference type="PANTHER" id="PTHR31044:SF57">
    <property type="entry name" value="CARBOHYDRATE-BINDING X8 DOMAIN SUPERFAMILY PROTEIN"/>
    <property type="match status" value="1"/>
</dbReference>
<dbReference type="InterPro" id="IPR044788">
    <property type="entry name" value="X8_dom_prot"/>
</dbReference>
<feature type="chain" id="PRO_5028418108" evidence="2">
    <location>
        <begin position="21"/>
        <end position="115"/>
    </location>
</feature>
<evidence type="ECO:0000256" key="1">
    <source>
        <dbReference type="ARBA" id="ARBA00022729"/>
    </source>
</evidence>
<reference evidence="5" key="2">
    <citation type="submission" date="2025-08" db="UniProtKB">
        <authorList>
            <consortium name="RefSeq"/>
        </authorList>
    </citation>
    <scope>IDENTIFICATION</scope>
    <source>
        <tissue evidence="5">Leaf</tissue>
    </source>
</reference>
<dbReference type="SMART" id="SM00768">
    <property type="entry name" value="X8"/>
    <property type="match status" value="1"/>
</dbReference>
<dbReference type="Gene3D" id="1.20.58.1040">
    <property type="match status" value="1"/>
</dbReference>
<sequence length="115" mass="12445">MAKPSLQFTFLFLLLLSCSGENVKLVQCQKTWCVARPSTDDAALKENIEFACSMVNCGIIQSGGPCFNPDTSMSHASVAMNLYYKSRGMNSWNCDFSGSGLIVAADPSYSSCTYA</sequence>
<evidence type="ECO:0000259" key="3">
    <source>
        <dbReference type="SMART" id="SM00768"/>
    </source>
</evidence>
<dbReference type="AlphaFoldDB" id="A0A6P5G9N0"/>
<accession>A0A6P5G9N0</accession>
<gene>
    <name evidence="5" type="primary">LOC109720062</name>
</gene>
<reference evidence="4" key="1">
    <citation type="journal article" date="2015" name="Nat. Genet.">
        <title>The pineapple genome and the evolution of CAM photosynthesis.</title>
        <authorList>
            <person name="Ming R."/>
            <person name="VanBuren R."/>
            <person name="Wai C.M."/>
            <person name="Tang H."/>
            <person name="Schatz M.C."/>
            <person name="Bowers J.E."/>
            <person name="Lyons E."/>
            <person name="Wang M.L."/>
            <person name="Chen J."/>
            <person name="Biggers E."/>
            <person name="Zhang J."/>
            <person name="Huang L."/>
            <person name="Zhang L."/>
            <person name="Miao W."/>
            <person name="Zhang J."/>
            <person name="Ye Z."/>
            <person name="Miao C."/>
            <person name="Lin Z."/>
            <person name="Wang H."/>
            <person name="Zhou H."/>
            <person name="Yim W.C."/>
            <person name="Priest H.D."/>
            <person name="Zheng C."/>
            <person name="Woodhouse M."/>
            <person name="Edger P.P."/>
            <person name="Guyot R."/>
            <person name="Guo H.B."/>
            <person name="Guo H."/>
            <person name="Zheng G."/>
            <person name="Singh R."/>
            <person name="Sharma A."/>
            <person name="Min X."/>
            <person name="Zheng Y."/>
            <person name="Lee H."/>
            <person name="Gurtowski J."/>
            <person name="Sedlazeck F.J."/>
            <person name="Harkess A."/>
            <person name="McKain M.R."/>
            <person name="Liao Z."/>
            <person name="Fang J."/>
            <person name="Liu J."/>
            <person name="Zhang X."/>
            <person name="Zhang Q."/>
            <person name="Hu W."/>
            <person name="Qin Y."/>
            <person name="Wang K."/>
            <person name="Chen L.Y."/>
            <person name="Shirley N."/>
            <person name="Lin Y.R."/>
            <person name="Liu L.Y."/>
            <person name="Hernandez A.G."/>
            <person name="Wright C.L."/>
            <person name="Bulone V."/>
            <person name="Tuskan G.A."/>
            <person name="Heath K."/>
            <person name="Zee F."/>
            <person name="Moore P.H."/>
            <person name="Sunkar R."/>
            <person name="Leebens-Mack J.H."/>
            <person name="Mockler T."/>
            <person name="Bennetzen J.L."/>
            <person name="Freeling M."/>
            <person name="Sankoff D."/>
            <person name="Paterson A.H."/>
            <person name="Zhu X."/>
            <person name="Yang X."/>
            <person name="Smith J.A."/>
            <person name="Cushman J.C."/>
            <person name="Paull R.E."/>
            <person name="Yu Q."/>
        </authorList>
    </citation>
    <scope>NUCLEOTIDE SEQUENCE [LARGE SCALE GENOMIC DNA]</scope>
    <source>
        <strain evidence="4">cv. F153</strain>
    </source>
</reference>
<dbReference type="OrthoDB" id="1928574at2759"/>
<name>A0A6P5G9N0_ANACO</name>
<feature type="domain" description="X8" evidence="3">
    <location>
        <begin position="31"/>
        <end position="114"/>
    </location>
</feature>
<dbReference type="GeneID" id="109720062"/>
<keyword evidence="4" id="KW-1185">Reference proteome</keyword>
<proteinExistence type="predicted"/>
<evidence type="ECO:0000313" key="5">
    <source>
        <dbReference type="RefSeq" id="XP_020102528.1"/>
    </source>
</evidence>
<dbReference type="Proteomes" id="UP000515123">
    <property type="component" value="Linkage group 14"/>
</dbReference>
<dbReference type="Gramene" id="Aco014866.1.mrna1">
    <property type="protein sequence ID" value="Aco014866.1.mrna1"/>
    <property type="gene ID" value="Aco014866.1.path1"/>
</dbReference>
<evidence type="ECO:0000313" key="4">
    <source>
        <dbReference type="Proteomes" id="UP000515123"/>
    </source>
</evidence>
<dbReference type="InterPro" id="IPR012946">
    <property type="entry name" value="X8"/>
</dbReference>
<evidence type="ECO:0000256" key="2">
    <source>
        <dbReference type="SAM" id="SignalP"/>
    </source>
</evidence>
<organism evidence="4 5">
    <name type="scientific">Ananas comosus</name>
    <name type="common">Pineapple</name>
    <name type="synonym">Ananas ananas</name>
    <dbReference type="NCBI Taxonomy" id="4615"/>
    <lineage>
        <taxon>Eukaryota</taxon>
        <taxon>Viridiplantae</taxon>
        <taxon>Streptophyta</taxon>
        <taxon>Embryophyta</taxon>
        <taxon>Tracheophyta</taxon>
        <taxon>Spermatophyta</taxon>
        <taxon>Magnoliopsida</taxon>
        <taxon>Liliopsida</taxon>
        <taxon>Poales</taxon>
        <taxon>Bromeliaceae</taxon>
        <taxon>Bromelioideae</taxon>
        <taxon>Ananas</taxon>
    </lineage>
</organism>
<keyword evidence="1 2" id="KW-0732">Signal</keyword>
<dbReference type="Pfam" id="PF07983">
    <property type="entry name" value="X8"/>
    <property type="match status" value="1"/>
</dbReference>
<dbReference type="RefSeq" id="XP_020102528.1">
    <property type="nucleotide sequence ID" value="XM_020246939.1"/>
</dbReference>
<dbReference type="PANTHER" id="PTHR31044">
    <property type="entry name" value="BETA-1,3 GLUCANASE"/>
    <property type="match status" value="1"/>
</dbReference>
<feature type="signal peptide" evidence="2">
    <location>
        <begin position="1"/>
        <end position="20"/>
    </location>
</feature>
<dbReference type="GO" id="GO:0009506">
    <property type="term" value="C:plasmodesma"/>
    <property type="evidence" value="ECO:0007669"/>
    <property type="project" value="UniProtKB-ARBA"/>
</dbReference>
<protein>
    <submittedName>
        <fullName evidence="5">Major pollen allergen Ole e 10-like</fullName>
    </submittedName>
</protein>